<dbReference type="SUPFAM" id="SSF53850">
    <property type="entry name" value="Periplasmic binding protein-like II"/>
    <property type="match status" value="1"/>
</dbReference>
<dbReference type="Gene3D" id="3.40.190.10">
    <property type="entry name" value="Periplasmic binding protein-like II"/>
    <property type="match status" value="1"/>
</dbReference>
<dbReference type="PANTHER" id="PTHR30290">
    <property type="entry name" value="PERIPLASMIC BINDING COMPONENT OF ABC TRANSPORTER"/>
    <property type="match status" value="1"/>
</dbReference>
<dbReference type="EMBL" id="JXLI01000010">
    <property type="protein sequence ID" value="KJY56782.1"/>
    <property type="molecule type" value="Genomic_DNA"/>
</dbReference>
<feature type="chain" id="PRO_5039156235" evidence="4">
    <location>
        <begin position="25"/>
        <end position="591"/>
    </location>
</feature>
<dbReference type="GO" id="GO:1904680">
    <property type="term" value="F:peptide transmembrane transporter activity"/>
    <property type="evidence" value="ECO:0007669"/>
    <property type="project" value="TreeGrafter"/>
</dbReference>
<feature type="domain" description="Solute-binding protein family 5" evidence="5">
    <location>
        <begin position="110"/>
        <end position="504"/>
    </location>
</feature>
<sequence>MKKSNLYKSLGVVTAAALTLVACGKSNNKANDNSNAKTASKFPVAVPKKEAKQGGTVKVALETDTPFTGIFSDELAMSAIDSEVASPGEESLFDTDDKYRINDKGPATMKLDKKNKTVTITIKKGVKWSDGKQVTAKDVEYSYEIFANKATQSERYTSQLATIKGLQAYHDGKAKTISGIEMPDGPNGRTVVLHYPELKPGMSNSGNGYFWESAAPYHYLKNVPFSKLKESDQIRKKPLYFGPYAVSKIVRGQSVTWTPNKYYWRGKPKLDKVIYQVINPNSASQAIKSHKFDIIQVINSQWDQVKKTKNVNFVAQIPLSYSYMAFKVGKWDAKKGKNVMNPNAKMNHKPLRQAMAYAMNIDQVYKHYTKGLSFHVPTLIPAQFGDYYDKSIKGYTYDLKKANQILDKAGYKKKGKWRAKPNGKPLKINLLAMSGSAVQEPLIQNYLQQWHKIGLNVSLVGGRLTEFNSFYDKVQHDDPSVDLFLAGWNLSSEPSPADLYKEATPSNYSRFVTPENSKLLDEIDSQKALDHKYRVQKFHEWQKYMFDQAYVVPTVNAYKIYSVNDKITGYSLKPSQNNNGHQLWYQVGFVK</sequence>
<dbReference type="InterPro" id="IPR039424">
    <property type="entry name" value="SBP_5"/>
</dbReference>
<dbReference type="Gene3D" id="3.90.76.10">
    <property type="entry name" value="Dipeptide-binding Protein, Domain 1"/>
    <property type="match status" value="1"/>
</dbReference>
<comment type="similarity">
    <text evidence="1">Belongs to the bacterial solute-binding protein 5 family.</text>
</comment>
<dbReference type="Gene3D" id="3.10.105.10">
    <property type="entry name" value="Dipeptide-binding Protein, Domain 3"/>
    <property type="match status" value="1"/>
</dbReference>
<dbReference type="Pfam" id="PF00496">
    <property type="entry name" value="SBP_bac_5"/>
    <property type="match status" value="1"/>
</dbReference>
<name>A0A0F4LD61_9LACO</name>
<dbReference type="Proteomes" id="UP000033531">
    <property type="component" value="Unassembled WGS sequence"/>
</dbReference>
<dbReference type="STRING" id="1218507.JF74_11360"/>
<comment type="caution">
    <text evidence="6">The sequence shown here is derived from an EMBL/GenBank/DDBJ whole genome shotgun (WGS) entry which is preliminary data.</text>
</comment>
<dbReference type="GO" id="GO:0015833">
    <property type="term" value="P:peptide transport"/>
    <property type="evidence" value="ECO:0007669"/>
    <property type="project" value="TreeGrafter"/>
</dbReference>
<keyword evidence="2" id="KW-0813">Transport</keyword>
<gene>
    <name evidence="6" type="primary">oppA</name>
    <name evidence="6" type="ORF">JF74_11360</name>
</gene>
<evidence type="ECO:0000256" key="1">
    <source>
        <dbReference type="ARBA" id="ARBA00005695"/>
    </source>
</evidence>
<dbReference type="CDD" id="cd08510">
    <property type="entry name" value="PBP2_Lactococcal_OppA_like"/>
    <property type="match status" value="1"/>
</dbReference>
<feature type="signal peptide" evidence="4">
    <location>
        <begin position="1"/>
        <end position="24"/>
    </location>
</feature>
<keyword evidence="3 4" id="KW-0732">Signal</keyword>
<dbReference type="GO" id="GO:0042597">
    <property type="term" value="C:periplasmic space"/>
    <property type="evidence" value="ECO:0007669"/>
    <property type="project" value="UniProtKB-ARBA"/>
</dbReference>
<dbReference type="PATRIC" id="fig|1218507.3.peg.1312"/>
<evidence type="ECO:0000256" key="3">
    <source>
        <dbReference type="ARBA" id="ARBA00022729"/>
    </source>
</evidence>
<accession>A0A0F4LD61</accession>
<dbReference type="PROSITE" id="PS51257">
    <property type="entry name" value="PROKAR_LIPOPROTEIN"/>
    <property type="match status" value="1"/>
</dbReference>
<dbReference type="PANTHER" id="PTHR30290:SF9">
    <property type="entry name" value="OLIGOPEPTIDE-BINDING PROTEIN APPA"/>
    <property type="match status" value="1"/>
</dbReference>
<dbReference type="InterPro" id="IPR000914">
    <property type="entry name" value="SBP_5_dom"/>
</dbReference>
<dbReference type="RefSeq" id="WP_046325044.1">
    <property type="nucleotide sequence ID" value="NZ_JBHTMT010000001.1"/>
</dbReference>
<dbReference type="InterPro" id="IPR030678">
    <property type="entry name" value="Peptide/Ni-bd"/>
</dbReference>
<evidence type="ECO:0000313" key="7">
    <source>
        <dbReference type="Proteomes" id="UP000033531"/>
    </source>
</evidence>
<evidence type="ECO:0000256" key="2">
    <source>
        <dbReference type="ARBA" id="ARBA00022448"/>
    </source>
</evidence>
<dbReference type="GO" id="GO:0043190">
    <property type="term" value="C:ATP-binding cassette (ABC) transporter complex"/>
    <property type="evidence" value="ECO:0007669"/>
    <property type="project" value="InterPro"/>
</dbReference>
<proteinExistence type="inferred from homology"/>
<evidence type="ECO:0000259" key="5">
    <source>
        <dbReference type="Pfam" id="PF00496"/>
    </source>
</evidence>
<dbReference type="PIRSF" id="PIRSF002741">
    <property type="entry name" value="MppA"/>
    <property type="match status" value="1"/>
</dbReference>
<evidence type="ECO:0000313" key="6">
    <source>
        <dbReference type="EMBL" id="KJY56782.1"/>
    </source>
</evidence>
<reference evidence="6 7" key="1">
    <citation type="submission" date="2015-01" db="EMBL/GenBank/DDBJ databases">
        <title>Comparative genomics of the lactic acid bacteria isolated from the honey bee gut.</title>
        <authorList>
            <person name="Ellegaard K.M."/>
            <person name="Tamarit D."/>
            <person name="Javelind E."/>
            <person name="Olofsson T."/>
            <person name="Andersson S.G."/>
            <person name="Vasquez A."/>
        </authorList>
    </citation>
    <scope>NUCLEOTIDE SEQUENCE [LARGE SCALE GENOMIC DNA]</scope>
    <source>
        <strain evidence="6 7">Hma8</strain>
    </source>
</reference>
<dbReference type="AlphaFoldDB" id="A0A0F4LD61"/>
<dbReference type="HOGENOM" id="CLU_017028_8_0_9"/>
<dbReference type="OrthoDB" id="9796817at2"/>
<organism evidence="6 7">
    <name type="scientific">Lactobacillus melliventris</name>
    <dbReference type="NCBI Taxonomy" id="1218507"/>
    <lineage>
        <taxon>Bacteria</taxon>
        <taxon>Bacillati</taxon>
        <taxon>Bacillota</taxon>
        <taxon>Bacilli</taxon>
        <taxon>Lactobacillales</taxon>
        <taxon>Lactobacillaceae</taxon>
        <taxon>Lactobacillus</taxon>
    </lineage>
</organism>
<evidence type="ECO:0000256" key="4">
    <source>
        <dbReference type="SAM" id="SignalP"/>
    </source>
</evidence>
<protein>
    <submittedName>
        <fullName evidence="6">Oligopeptide ABC transporter substrate binding protein</fullName>
    </submittedName>
</protein>